<comment type="caution">
    <text evidence="1">The sequence shown here is derived from an EMBL/GenBank/DDBJ whole genome shotgun (WGS) entry which is preliminary data.</text>
</comment>
<accession>A0A8S2Z8K7</accession>
<gene>
    <name evidence="1" type="ORF">GIL414_LOCUS39292</name>
</gene>
<reference evidence="1" key="1">
    <citation type="submission" date="2021-02" db="EMBL/GenBank/DDBJ databases">
        <authorList>
            <person name="Nowell W R."/>
        </authorList>
    </citation>
    <scope>NUCLEOTIDE SEQUENCE</scope>
</reference>
<name>A0A8S2Z8K7_9BILA</name>
<proteinExistence type="predicted"/>
<dbReference type="AlphaFoldDB" id="A0A8S2Z8K7"/>
<organism evidence="1 2">
    <name type="scientific">Rotaria magnacalcarata</name>
    <dbReference type="NCBI Taxonomy" id="392030"/>
    <lineage>
        <taxon>Eukaryota</taxon>
        <taxon>Metazoa</taxon>
        <taxon>Spiralia</taxon>
        <taxon>Gnathifera</taxon>
        <taxon>Rotifera</taxon>
        <taxon>Eurotatoria</taxon>
        <taxon>Bdelloidea</taxon>
        <taxon>Philodinida</taxon>
        <taxon>Philodinidae</taxon>
        <taxon>Rotaria</taxon>
    </lineage>
</organism>
<dbReference type="Proteomes" id="UP000681720">
    <property type="component" value="Unassembled WGS sequence"/>
</dbReference>
<sequence length="75" mass="8749">VRAIGHHKFVINFRQDTMDIIEWTSEYKYLGYIISPKLGWVYVSSNKCLFCNSVELCIVKSNRSIYHTPLPQSIP</sequence>
<evidence type="ECO:0000313" key="2">
    <source>
        <dbReference type="Proteomes" id="UP000681720"/>
    </source>
</evidence>
<feature type="non-terminal residue" evidence="1">
    <location>
        <position position="1"/>
    </location>
</feature>
<protein>
    <submittedName>
        <fullName evidence="1">Uncharacterized protein</fullName>
    </submittedName>
</protein>
<dbReference type="EMBL" id="CAJOBJ010106041">
    <property type="protein sequence ID" value="CAF4609611.1"/>
    <property type="molecule type" value="Genomic_DNA"/>
</dbReference>
<evidence type="ECO:0000313" key="1">
    <source>
        <dbReference type="EMBL" id="CAF4609611.1"/>
    </source>
</evidence>